<dbReference type="InterPro" id="IPR051793">
    <property type="entry name" value="NADH:flavin_oxidoreductase"/>
</dbReference>
<dbReference type="Pfam" id="PF00724">
    <property type="entry name" value="Oxidored_FMN"/>
    <property type="match status" value="1"/>
</dbReference>
<dbReference type="RefSeq" id="WP_189051661.1">
    <property type="nucleotide sequence ID" value="NZ_BMJQ01000020.1"/>
</dbReference>
<evidence type="ECO:0000256" key="1">
    <source>
        <dbReference type="ARBA" id="ARBA00001917"/>
    </source>
</evidence>
<evidence type="ECO:0000256" key="6">
    <source>
        <dbReference type="ARBA" id="ARBA00022723"/>
    </source>
</evidence>
<evidence type="ECO:0000256" key="4">
    <source>
        <dbReference type="ARBA" id="ARBA00022630"/>
    </source>
</evidence>
<dbReference type="GO" id="GO:0046872">
    <property type="term" value="F:metal ion binding"/>
    <property type="evidence" value="ECO:0007669"/>
    <property type="project" value="UniProtKB-KW"/>
</dbReference>
<sequence>MSNDPLLQPFQLKHLTLRNRIIVTSHEPAYPEDGMPKARYRAYHVERAKGGVAMTMTAGSAAVSKDSPPVFNNLLVYKDEVVPWIKDLTDAVHEQGAAVMIQLTHLGRRTRWDKAFWLPVVSPSHNREAAHRSFPKKLEDWDIERIIKDYADAAERMKAGGMDGIELQAYGHLMDQFWSPLTNELDGPYGGSLDNRLRFTFDVLKEIRRRVGPDYIVGVRYTGDETLEGGLTKEDGIEISKRLKASGLVDFLNVVRGHIDTDAGLTDVIPIQGMANSPHLDFAGEIRAATNFPTFHAAKIPDVATARHAIAAGKVDMVGMTRAHMTDPHIVRKIIEKREDDIRPCVGANYCLDRIYQGGSAYCIHNAATGRELTMPHTIPKADVRKKVVIVGAGPAGLEAARVAGERGHEVVVFEAAANPGGQIRLTAQNHRRREMISIIDWRMGQCEKLGVAFRFNTWADAATVQAENPDVVIVATGGLPHTEVLTQGNDLVVSSWDIISGDVKPGSNVLIFDDAGDHAGLQAAEVIANAGSRVEIMTPDRSFAPEVMAMNLVPYMRSLQKLDVTFTVTFRLGAVEKNGNQLIAHVGSDYGGVAKQRLVDQVVINHGTIPLDELYFDLKPASSNLGELSHDHLIAGEAQSVVRNPDGKFQLFRIGDAVAARNTHAAIYDALRLLKDI</sequence>
<gene>
    <name evidence="12" type="ORF">GCM10011611_57780</name>
</gene>
<dbReference type="CDD" id="cd04734">
    <property type="entry name" value="OYE_like_3_FMN"/>
    <property type="match status" value="1"/>
</dbReference>
<dbReference type="InterPro" id="IPR023753">
    <property type="entry name" value="FAD/NAD-binding_dom"/>
</dbReference>
<dbReference type="GO" id="GO:0008670">
    <property type="term" value="F:2,4-dienoyl-CoA reductase (NADPH) activity"/>
    <property type="evidence" value="ECO:0007669"/>
    <property type="project" value="TreeGrafter"/>
</dbReference>
<name>A0A8J2YZN8_9PROT</name>
<dbReference type="PRINTS" id="PR00368">
    <property type="entry name" value="FADPNR"/>
</dbReference>
<dbReference type="PANTHER" id="PTHR42917">
    <property type="entry name" value="2,4-DIENOYL-COA REDUCTASE"/>
    <property type="match status" value="1"/>
</dbReference>
<comment type="similarity">
    <text evidence="3">In the N-terminal section; belongs to the NADH:flavin oxidoreductase/NADH oxidase family.</text>
</comment>
<dbReference type="SUPFAM" id="SSF51905">
    <property type="entry name" value="FAD/NAD(P)-binding domain"/>
    <property type="match status" value="1"/>
</dbReference>
<dbReference type="InterPro" id="IPR036188">
    <property type="entry name" value="FAD/NAD-bd_sf"/>
</dbReference>
<keyword evidence="6" id="KW-0479">Metal-binding</keyword>
<dbReference type="Gene3D" id="3.20.20.70">
    <property type="entry name" value="Aldolase class I"/>
    <property type="match status" value="1"/>
</dbReference>
<evidence type="ECO:0000313" key="12">
    <source>
        <dbReference type="EMBL" id="GGF43821.1"/>
    </source>
</evidence>
<dbReference type="AlphaFoldDB" id="A0A8J2YZN8"/>
<feature type="domain" description="NADH:flavin oxidoreductase/NADH oxidase N-terminal" evidence="10">
    <location>
        <begin position="6"/>
        <end position="340"/>
    </location>
</feature>
<keyword evidence="4" id="KW-0285">Flavoprotein</keyword>
<evidence type="ECO:0000313" key="13">
    <source>
        <dbReference type="Proteomes" id="UP000646365"/>
    </source>
</evidence>
<protein>
    <submittedName>
        <fullName evidence="12">N-methylproline demethylase</fullName>
    </submittedName>
</protein>
<dbReference type="Gene3D" id="3.50.50.60">
    <property type="entry name" value="FAD/NAD(P)-binding domain"/>
    <property type="match status" value="1"/>
</dbReference>
<evidence type="ECO:0000259" key="11">
    <source>
        <dbReference type="Pfam" id="PF07992"/>
    </source>
</evidence>
<dbReference type="PRINTS" id="PR00411">
    <property type="entry name" value="PNDRDTASEI"/>
</dbReference>
<dbReference type="EMBL" id="BMJQ01000020">
    <property type="protein sequence ID" value="GGF43821.1"/>
    <property type="molecule type" value="Genomic_DNA"/>
</dbReference>
<dbReference type="GO" id="GO:0051536">
    <property type="term" value="F:iron-sulfur cluster binding"/>
    <property type="evidence" value="ECO:0007669"/>
    <property type="project" value="UniProtKB-KW"/>
</dbReference>
<dbReference type="InterPro" id="IPR013785">
    <property type="entry name" value="Aldolase_TIM"/>
</dbReference>
<feature type="domain" description="FAD/NAD(P)-binding" evidence="11">
    <location>
        <begin position="386"/>
        <end position="620"/>
    </location>
</feature>
<keyword evidence="13" id="KW-1185">Reference proteome</keyword>
<dbReference type="InterPro" id="IPR001155">
    <property type="entry name" value="OxRdtase_FMN_N"/>
</dbReference>
<evidence type="ECO:0000259" key="10">
    <source>
        <dbReference type="Pfam" id="PF00724"/>
    </source>
</evidence>
<dbReference type="SUPFAM" id="SSF51395">
    <property type="entry name" value="FMN-linked oxidoreductases"/>
    <property type="match status" value="1"/>
</dbReference>
<keyword evidence="9" id="KW-0411">Iron-sulfur</keyword>
<keyword evidence="7" id="KW-0560">Oxidoreductase</keyword>
<comment type="caution">
    <text evidence="12">The sequence shown here is derived from an EMBL/GenBank/DDBJ whole genome shotgun (WGS) entry which is preliminary data.</text>
</comment>
<evidence type="ECO:0000256" key="3">
    <source>
        <dbReference type="ARBA" id="ARBA00011048"/>
    </source>
</evidence>
<accession>A0A8J2YZN8</accession>
<dbReference type="Pfam" id="PF07992">
    <property type="entry name" value="Pyr_redox_2"/>
    <property type="match status" value="1"/>
</dbReference>
<keyword evidence="8" id="KW-0408">Iron</keyword>
<dbReference type="Proteomes" id="UP000646365">
    <property type="component" value="Unassembled WGS sequence"/>
</dbReference>
<comment type="cofactor">
    <cofactor evidence="2">
        <name>[4Fe-4S] cluster</name>
        <dbReference type="ChEBI" id="CHEBI:49883"/>
    </cofactor>
</comment>
<organism evidence="12 13">
    <name type="scientific">Aliidongia dinghuensis</name>
    <dbReference type="NCBI Taxonomy" id="1867774"/>
    <lineage>
        <taxon>Bacteria</taxon>
        <taxon>Pseudomonadati</taxon>
        <taxon>Pseudomonadota</taxon>
        <taxon>Alphaproteobacteria</taxon>
        <taxon>Rhodospirillales</taxon>
        <taxon>Dongiaceae</taxon>
        <taxon>Aliidongia</taxon>
    </lineage>
</organism>
<dbReference type="GO" id="GO:0010181">
    <property type="term" value="F:FMN binding"/>
    <property type="evidence" value="ECO:0007669"/>
    <property type="project" value="InterPro"/>
</dbReference>
<evidence type="ECO:0000256" key="2">
    <source>
        <dbReference type="ARBA" id="ARBA00001966"/>
    </source>
</evidence>
<dbReference type="GO" id="GO:0033543">
    <property type="term" value="P:fatty acid beta-oxidation, unsaturated, even number, reductase/isomerase pathway"/>
    <property type="evidence" value="ECO:0007669"/>
    <property type="project" value="TreeGrafter"/>
</dbReference>
<comment type="cofactor">
    <cofactor evidence="1">
        <name>FMN</name>
        <dbReference type="ChEBI" id="CHEBI:58210"/>
    </cofactor>
</comment>
<evidence type="ECO:0000256" key="8">
    <source>
        <dbReference type="ARBA" id="ARBA00023004"/>
    </source>
</evidence>
<reference evidence="12" key="2">
    <citation type="submission" date="2020-09" db="EMBL/GenBank/DDBJ databases">
        <authorList>
            <person name="Sun Q."/>
            <person name="Zhou Y."/>
        </authorList>
    </citation>
    <scope>NUCLEOTIDE SEQUENCE</scope>
    <source>
        <strain evidence="12">CGMCC 1.15725</strain>
    </source>
</reference>
<evidence type="ECO:0000256" key="5">
    <source>
        <dbReference type="ARBA" id="ARBA00022643"/>
    </source>
</evidence>
<keyword evidence="5" id="KW-0288">FMN</keyword>
<dbReference type="PANTHER" id="PTHR42917:SF2">
    <property type="entry name" value="2,4-DIENOYL-COA REDUCTASE [(2E)-ENOYL-COA-PRODUCING]"/>
    <property type="match status" value="1"/>
</dbReference>
<proteinExistence type="inferred from homology"/>
<reference evidence="12" key="1">
    <citation type="journal article" date="2014" name="Int. J. Syst. Evol. Microbiol.">
        <title>Complete genome sequence of Corynebacterium casei LMG S-19264T (=DSM 44701T), isolated from a smear-ripened cheese.</title>
        <authorList>
            <consortium name="US DOE Joint Genome Institute (JGI-PGF)"/>
            <person name="Walter F."/>
            <person name="Albersmeier A."/>
            <person name="Kalinowski J."/>
            <person name="Ruckert C."/>
        </authorList>
    </citation>
    <scope>NUCLEOTIDE SEQUENCE</scope>
    <source>
        <strain evidence="12">CGMCC 1.15725</strain>
    </source>
</reference>
<dbReference type="Gene3D" id="3.40.50.720">
    <property type="entry name" value="NAD(P)-binding Rossmann-like Domain"/>
    <property type="match status" value="1"/>
</dbReference>
<evidence type="ECO:0000256" key="9">
    <source>
        <dbReference type="ARBA" id="ARBA00023014"/>
    </source>
</evidence>
<evidence type="ECO:0000256" key="7">
    <source>
        <dbReference type="ARBA" id="ARBA00023002"/>
    </source>
</evidence>